<keyword evidence="2" id="KW-1185">Reference proteome</keyword>
<dbReference type="EMBL" id="JBAHYK010001483">
    <property type="protein sequence ID" value="KAL0567827.1"/>
    <property type="molecule type" value="Genomic_DNA"/>
</dbReference>
<accession>A0ABR3EY30</accession>
<organism evidence="1 2">
    <name type="scientific">Marasmius crinis-equi</name>
    <dbReference type="NCBI Taxonomy" id="585013"/>
    <lineage>
        <taxon>Eukaryota</taxon>
        <taxon>Fungi</taxon>
        <taxon>Dikarya</taxon>
        <taxon>Basidiomycota</taxon>
        <taxon>Agaricomycotina</taxon>
        <taxon>Agaricomycetes</taxon>
        <taxon>Agaricomycetidae</taxon>
        <taxon>Agaricales</taxon>
        <taxon>Marasmiineae</taxon>
        <taxon>Marasmiaceae</taxon>
        <taxon>Marasmius</taxon>
    </lineage>
</organism>
<protein>
    <submittedName>
        <fullName evidence="1">SERTA domain-containing protein 3</fullName>
    </submittedName>
</protein>
<sequence>MKKLLGQPIVTVGRKRAGFSVWQREHKAFMYEMMEKQRKELEQNGEEIPAAMSLRQEVVKAEFAKLTAEQQANWDARAEREQEQCVELAAAANQANAIKRFSTWILPILEEAMAITGLHMSVFAGGPIPDGKMNIISVHAGRTMGVPGESFGTAYRGAIQQSVLPPFMEYLTKCFSPDDCKAIAAGLSACLEKKYKAHTQIEVDRVESSTSTLPTVDRPEFCE</sequence>
<evidence type="ECO:0000313" key="2">
    <source>
        <dbReference type="Proteomes" id="UP001465976"/>
    </source>
</evidence>
<reference evidence="1 2" key="1">
    <citation type="submission" date="2024-02" db="EMBL/GenBank/DDBJ databases">
        <title>A draft genome for the cacao thread blight pathogen Marasmius crinis-equi.</title>
        <authorList>
            <person name="Cohen S.P."/>
            <person name="Baruah I.K."/>
            <person name="Amoako-Attah I."/>
            <person name="Bukari Y."/>
            <person name="Meinhardt L.W."/>
            <person name="Bailey B.A."/>
        </authorList>
    </citation>
    <scope>NUCLEOTIDE SEQUENCE [LARGE SCALE GENOMIC DNA]</scope>
    <source>
        <strain evidence="1 2">GH-76</strain>
    </source>
</reference>
<proteinExistence type="predicted"/>
<name>A0ABR3EY30_9AGAR</name>
<comment type="caution">
    <text evidence="1">The sequence shown here is derived from an EMBL/GenBank/DDBJ whole genome shotgun (WGS) entry which is preliminary data.</text>
</comment>
<evidence type="ECO:0000313" key="1">
    <source>
        <dbReference type="EMBL" id="KAL0567827.1"/>
    </source>
</evidence>
<gene>
    <name evidence="1" type="primary">RBT1_37</name>
    <name evidence="1" type="ORF">V5O48_014171</name>
</gene>
<dbReference type="Proteomes" id="UP001465976">
    <property type="component" value="Unassembled WGS sequence"/>
</dbReference>